<feature type="transmembrane region" description="Helical" evidence="1">
    <location>
        <begin position="72"/>
        <end position="90"/>
    </location>
</feature>
<name>A0A532UXS0_UNCL8</name>
<feature type="transmembrane region" description="Helical" evidence="1">
    <location>
        <begin position="6"/>
        <end position="26"/>
    </location>
</feature>
<organism evidence="2 3">
    <name type="scientific">candidate division LCP-89 bacterium B3_LCP</name>
    <dbReference type="NCBI Taxonomy" id="2012998"/>
    <lineage>
        <taxon>Bacteria</taxon>
        <taxon>Pseudomonadati</taxon>
        <taxon>Bacteria division LCP-89</taxon>
    </lineage>
</organism>
<dbReference type="Proteomes" id="UP000319619">
    <property type="component" value="Unassembled WGS sequence"/>
</dbReference>
<reference evidence="2 3" key="1">
    <citation type="submission" date="2017-06" db="EMBL/GenBank/DDBJ databases">
        <title>Novel microbial phyla capable of carbon fixation and sulfur reduction in deep-sea sediments.</title>
        <authorList>
            <person name="Huang J."/>
            <person name="Baker B."/>
            <person name="Wang Y."/>
        </authorList>
    </citation>
    <scope>NUCLEOTIDE SEQUENCE [LARGE SCALE GENOMIC DNA]</scope>
    <source>
        <strain evidence="2">B3_LCP</strain>
    </source>
</reference>
<proteinExistence type="predicted"/>
<evidence type="ECO:0000256" key="1">
    <source>
        <dbReference type="SAM" id="Phobius"/>
    </source>
</evidence>
<feature type="transmembrane region" description="Helical" evidence="1">
    <location>
        <begin position="47"/>
        <end position="66"/>
    </location>
</feature>
<comment type="caution">
    <text evidence="2">The sequence shown here is derived from an EMBL/GenBank/DDBJ whole genome shotgun (WGS) entry which is preliminary data.</text>
</comment>
<evidence type="ECO:0000313" key="3">
    <source>
        <dbReference type="Proteomes" id="UP000319619"/>
    </source>
</evidence>
<evidence type="ECO:0000313" key="2">
    <source>
        <dbReference type="EMBL" id="TKJ39699.1"/>
    </source>
</evidence>
<keyword evidence="1" id="KW-0472">Membrane</keyword>
<dbReference type="AlphaFoldDB" id="A0A532UXS0"/>
<sequence length="98" mass="10786">MEALDVLPCGVIALTGVYAVYLLITGKPIFTMRARPTSTKPILMENDWFRAAGGIYLLDVIIFLVFPSLSIVIFRIVEIASAVCWIVGLIKTLSKPVM</sequence>
<gene>
    <name evidence="2" type="ORF">CEE37_10495</name>
</gene>
<keyword evidence="1" id="KW-1133">Transmembrane helix</keyword>
<protein>
    <submittedName>
        <fullName evidence="2">Uncharacterized protein</fullName>
    </submittedName>
</protein>
<keyword evidence="1" id="KW-0812">Transmembrane</keyword>
<accession>A0A532UXS0</accession>
<dbReference type="EMBL" id="NJBN01000007">
    <property type="protein sequence ID" value="TKJ39699.1"/>
    <property type="molecule type" value="Genomic_DNA"/>
</dbReference>